<dbReference type="GeneID" id="39734317"/>
<evidence type="ECO:0000313" key="1">
    <source>
        <dbReference type="EMBL" id="CRG98417.1"/>
    </source>
</evidence>
<protein>
    <submittedName>
        <fullName evidence="1">Inner membrane complex protein 1d, putative</fullName>
    </submittedName>
</protein>
<dbReference type="VEuPathDB" id="PlasmoDB:PRELSG_0106700"/>
<dbReference type="EMBL" id="LN835296">
    <property type="protein sequence ID" value="CRG98417.1"/>
    <property type="molecule type" value="Genomic_DNA"/>
</dbReference>
<dbReference type="KEGG" id="prel:PRELSG_0106700"/>
<dbReference type="AlphaFoldDB" id="A0A1J1H0H8"/>
<dbReference type="OrthoDB" id="377318at2759"/>
<name>A0A1J1H0H8_PLARL</name>
<keyword evidence="2" id="KW-1185">Reference proteome</keyword>
<accession>A0A1J1H0H8</accession>
<organism evidence="1 2">
    <name type="scientific">Plasmodium relictum</name>
    <dbReference type="NCBI Taxonomy" id="85471"/>
    <lineage>
        <taxon>Eukaryota</taxon>
        <taxon>Sar</taxon>
        <taxon>Alveolata</taxon>
        <taxon>Apicomplexa</taxon>
        <taxon>Aconoidasida</taxon>
        <taxon>Haemosporida</taxon>
        <taxon>Plasmodiidae</taxon>
        <taxon>Plasmodium</taxon>
        <taxon>Plasmodium (Haemamoeba)</taxon>
    </lineage>
</organism>
<proteinExistence type="predicted"/>
<dbReference type="Proteomes" id="UP000220158">
    <property type="component" value="Chromosome 1"/>
</dbReference>
<dbReference type="RefSeq" id="XP_028531427.1">
    <property type="nucleotide sequence ID" value="XM_028678612.1"/>
</dbReference>
<sequence>MELLQDTNEIINNMMNVEINGSDNFIKQENDLHVSVIKPLTKKIIHCTDTKINAFYKPVELVEEVNSYVKKGDEYLVNLYKDLKKLEKKKETELKNKITNLKKLNLRNIFNSKNSNKKSPPKKNIFKLFKEDESIIPKIETVFVPKLEKNIEVVSNLKENINVDYTYLVPKPIVIPVEVPILKFRDHFKIVPIRKKIIPVIKYSDDIIYVDCCIEKPYIVLENVIIPVPFNIPIEENKYIHKAPPVLDNDHSIKI</sequence>
<gene>
    <name evidence="1" type="primary">IMC1d</name>
    <name evidence="1" type="ORF">PRELSG_0106700</name>
</gene>
<reference evidence="1 2" key="1">
    <citation type="submission" date="2015-04" db="EMBL/GenBank/DDBJ databases">
        <authorList>
            <consortium name="Pathogen Informatics"/>
        </authorList>
    </citation>
    <scope>NUCLEOTIDE SEQUENCE [LARGE SCALE GENOMIC DNA]</scope>
    <source>
        <strain evidence="1 2">SGS1</strain>
    </source>
</reference>
<evidence type="ECO:0000313" key="2">
    <source>
        <dbReference type="Proteomes" id="UP000220158"/>
    </source>
</evidence>